<name>A0A8D9AK33_9HEMI</name>
<dbReference type="PROSITE" id="PS50838">
    <property type="entry name" value="MAGE"/>
    <property type="match status" value="1"/>
</dbReference>
<dbReference type="InterPro" id="IPR037445">
    <property type="entry name" value="MAGE"/>
</dbReference>
<dbReference type="PANTHER" id="PTHR11736">
    <property type="entry name" value="MELANOMA-ASSOCIATED ANTIGEN MAGE ANTIGEN"/>
    <property type="match status" value="1"/>
</dbReference>
<accession>A0A8D9AK33</accession>
<dbReference type="EMBL" id="HBUF01569210">
    <property type="protein sequence ID" value="CAG6765799.1"/>
    <property type="molecule type" value="Transcribed_RNA"/>
</dbReference>
<evidence type="ECO:0000256" key="1">
    <source>
        <dbReference type="SAM" id="MobiDB-lite"/>
    </source>
</evidence>
<dbReference type="EMBL" id="HBUF01394738">
    <property type="protein sequence ID" value="CAG6735100.1"/>
    <property type="molecule type" value="Transcribed_RNA"/>
</dbReference>
<organism evidence="3">
    <name type="scientific">Cacopsylla melanoneura</name>
    <dbReference type="NCBI Taxonomy" id="428564"/>
    <lineage>
        <taxon>Eukaryota</taxon>
        <taxon>Metazoa</taxon>
        <taxon>Ecdysozoa</taxon>
        <taxon>Arthropoda</taxon>
        <taxon>Hexapoda</taxon>
        <taxon>Insecta</taxon>
        <taxon>Pterygota</taxon>
        <taxon>Neoptera</taxon>
        <taxon>Paraneoptera</taxon>
        <taxon>Hemiptera</taxon>
        <taxon>Sternorrhyncha</taxon>
        <taxon>Psylloidea</taxon>
        <taxon>Psyllidae</taxon>
        <taxon>Psyllinae</taxon>
        <taxon>Cacopsylla</taxon>
    </lineage>
</organism>
<dbReference type="AlphaFoldDB" id="A0A8D9AK33"/>
<feature type="compositionally biased region" description="Acidic residues" evidence="1">
    <location>
        <begin position="255"/>
        <end position="276"/>
    </location>
</feature>
<dbReference type="EMBL" id="HBUF01394739">
    <property type="protein sequence ID" value="CAG6735101.1"/>
    <property type="molecule type" value="Transcribed_RNA"/>
</dbReference>
<dbReference type="EMBL" id="HBUF01218149">
    <property type="protein sequence ID" value="CAG6668134.1"/>
    <property type="molecule type" value="Transcribed_RNA"/>
</dbReference>
<dbReference type="Gene3D" id="1.10.10.1210">
    <property type="entry name" value="MAGE homology domain, winged helix WH2 motif"/>
    <property type="match status" value="1"/>
</dbReference>
<feature type="region of interest" description="Disordered" evidence="1">
    <location>
        <begin position="253"/>
        <end position="276"/>
    </location>
</feature>
<feature type="domain" description="MAGE" evidence="2">
    <location>
        <begin position="49"/>
        <end position="251"/>
    </location>
</feature>
<evidence type="ECO:0000259" key="2">
    <source>
        <dbReference type="PROSITE" id="PS50838"/>
    </source>
</evidence>
<dbReference type="InterPro" id="IPR002190">
    <property type="entry name" value="MHD_dom"/>
</dbReference>
<dbReference type="EMBL" id="HBUF01218150">
    <property type="protein sequence ID" value="CAG6668135.1"/>
    <property type="molecule type" value="Transcribed_RNA"/>
</dbReference>
<dbReference type="EMBL" id="HBUF01394740">
    <property type="protein sequence ID" value="CAG6735102.1"/>
    <property type="molecule type" value="Transcribed_RNA"/>
</dbReference>
<dbReference type="EMBL" id="HBUF01052434">
    <property type="protein sequence ID" value="CAG6622389.1"/>
    <property type="molecule type" value="Transcribed_RNA"/>
</dbReference>
<dbReference type="EMBL" id="HBUF01569211">
    <property type="protein sequence ID" value="CAG6765800.1"/>
    <property type="molecule type" value="Transcribed_RNA"/>
</dbReference>
<dbReference type="GO" id="GO:0005634">
    <property type="term" value="C:nucleus"/>
    <property type="evidence" value="ECO:0007669"/>
    <property type="project" value="TreeGrafter"/>
</dbReference>
<dbReference type="PANTHER" id="PTHR11736:SF14">
    <property type="entry name" value="NSE3 HOMOLOG, SMC5-SMC6 COMPLEX COMPONENT"/>
    <property type="match status" value="1"/>
</dbReference>
<feature type="compositionally biased region" description="Polar residues" evidence="1">
    <location>
        <begin position="20"/>
        <end position="46"/>
    </location>
</feature>
<dbReference type="FunFam" id="1.10.10.1210:FF:000001">
    <property type="entry name" value="melanoma-associated antigen D1"/>
    <property type="match status" value="1"/>
</dbReference>
<protein>
    <submittedName>
        <fullName evidence="3">Trophinin</fullName>
    </submittedName>
</protein>
<dbReference type="EMBL" id="HBUF01052435">
    <property type="protein sequence ID" value="CAG6622390.1"/>
    <property type="molecule type" value="Transcribed_RNA"/>
</dbReference>
<dbReference type="EMBL" id="HBUF01218152">
    <property type="protein sequence ID" value="CAG6668137.1"/>
    <property type="molecule type" value="Transcribed_RNA"/>
</dbReference>
<dbReference type="SMART" id="SM01373">
    <property type="entry name" value="MAGE"/>
    <property type="match status" value="1"/>
</dbReference>
<dbReference type="InterPro" id="IPR041898">
    <property type="entry name" value="MAGE_WH1"/>
</dbReference>
<proteinExistence type="predicted"/>
<dbReference type="EMBL" id="HBUF01569212">
    <property type="protein sequence ID" value="CAG6765801.1"/>
    <property type="molecule type" value="Transcribed_RNA"/>
</dbReference>
<dbReference type="InterPro" id="IPR041899">
    <property type="entry name" value="MAGE_WH2"/>
</dbReference>
<evidence type="ECO:0000313" key="3">
    <source>
        <dbReference type="EMBL" id="CAG6765802.1"/>
    </source>
</evidence>
<feature type="region of interest" description="Disordered" evidence="1">
    <location>
        <begin position="1"/>
        <end position="46"/>
    </location>
</feature>
<dbReference type="Pfam" id="PF01454">
    <property type="entry name" value="MAGE"/>
    <property type="match status" value="1"/>
</dbReference>
<dbReference type="Gene3D" id="1.10.10.1200">
    <property type="entry name" value="MAGE homology domain, winged helix WH1 motif"/>
    <property type="match status" value="1"/>
</dbReference>
<reference evidence="3" key="1">
    <citation type="submission" date="2021-05" db="EMBL/GenBank/DDBJ databases">
        <authorList>
            <person name="Alioto T."/>
            <person name="Alioto T."/>
            <person name="Gomez Garrido J."/>
        </authorList>
    </citation>
    <scope>NUCLEOTIDE SEQUENCE</scope>
</reference>
<sequence>MSQRKTKSQPEKSQRRSSQRNENTQELMSQSQSSRPKATHSQRVSNSELQDIANKMAFYLLAVHGCKGVIKRSDLISAVFSKEHGRHFKTIQDLANKKLKMVFGLKVVPTDGKSSTLLLINCLERQSGVPLNIDTKFKTQDAFLLLVLAVIFMNDDSISEASLLGFLETLGFTENYYDNDMGKIADVLRKDLVNQCYLSYSPIENAGDDIQYEYSWGIRSHHQVSREKILKFVSKIYECEPSFWLEHHMKIQEEKENETDTELEDSPDETETEDND</sequence>
<dbReference type="EMBL" id="HBUF01569213">
    <property type="protein sequence ID" value="CAG6765802.1"/>
    <property type="molecule type" value="Transcribed_RNA"/>
</dbReference>
<dbReference type="EMBL" id="HBUF01052433">
    <property type="protein sequence ID" value="CAG6622388.1"/>
    <property type="molecule type" value="Transcribed_RNA"/>
</dbReference>